<keyword evidence="2" id="KW-0805">Transcription regulation</keyword>
<organism evidence="4 5">
    <name type="scientific">Morus notabilis</name>
    <dbReference type="NCBI Taxonomy" id="981085"/>
    <lineage>
        <taxon>Eukaryota</taxon>
        <taxon>Viridiplantae</taxon>
        <taxon>Streptophyta</taxon>
        <taxon>Embryophyta</taxon>
        <taxon>Tracheophyta</taxon>
        <taxon>Spermatophyta</taxon>
        <taxon>Magnoliopsida</taxon>
        <taxon>eudicotyledons</taxon>
        <taxon>Gunneridae</taxon>
        <taxon>Pentapetalae</taxon>
        <taxon>rosids</taxon>
        <taxon>fabids</taxon>
        <taxon>Rosales</taxon>
        <taxon>Moraceae</taxon>
        <taxon>Moreae</taxon>
        <taxon>Morus</taxon>
    </lineage>
</organism>
<dbReference type="OrthoDB" id="637682at2759"/>
<dbReference type="GO" id="GO:0003676">
    <property type="term" value="F:nucleic acid binding"/>
    <property type="evidence" value="ECO:0007669"/>
    <property type="project" value="InterPro"/>
</dbReference>
<evidence type="ECO:0000256" key="1">
    <source>
        <dbReference type="ARBA" id="ARBA00007692"/>
    </source>
</evidence>
<evidence type="ECO:0000313" key="4">
    <source>
        <dbReference type="EMBL" id="EXB97703.1"/>
    </source>
</evidence>
<evidence type="ECO:0000256" key="2">
    <source>
        <dbReference type="ARBA" id="ARBA00022472"/>
    </source>
</evidence>
<dbReference type="InterPro" id="IPR003690">
    <property type="entry name" value="MTERF"/>
</dbReference>
<dbReference type="PANTHER" id="PTHR13068:SF236">
    <property type="entry name" value="OS02G0749800 PROTEIN"/>
    <property type="match status" value="1"/>
</dbReference>
<dbReference type="Pfam" id="PF02536">
    <property type="entry name" value="mTERF"/>
    <property type="match status" value="2"/>
</dbReference>
<dbReference type="eggNOG" id="KOG1267">
    <property type="taxonomic scope" value="Eukaryota"/>
</dbReference>
<proteinExistence type="inferred from homology"/>
<dbReference type="SMART" id="SM00733">
    <property type="entry name" value="Mterf"/>
    <property type="match status" value="5"/>
</dbReference>
<dbReference type="KEGG" id="mnt:21403160"/>
<gene>
    <name evidence="4" type="ORF">L484_020254</name>
</gene>
<accession>W9RY35</accession>
<keyword evidence="2" id="KW-0806">Transcription termination</keyword>
<comment type="similarity">
    <text evidence="1">Belongs to the mTERF family.</text>
</comment>
<evidence type="ECO:0000313" key="5">
    <source>
        <dbReference type="Proteomes" id="UP000030645"/>
    </source>
</evidence>
<dbReference type="Gene3D" id="1.25.70.10">
    <property type="entry name" value="Transcription termination factor 3, mitochondrial"/>
    <property type="match status" value="2"/>
</dbReference>
<name>W9RY35_9ROSA</name>
<dbReference type="PANTHER" id="PTHR13068">
    <property type="entry name" value="CGI-12 PROTEIN-RELATED"/>
    <property type="match status" value="1"/>
</dbReference>
<evidence type="ECO:0000256" key="3">
    <source>
        <dbReference type="ARBA" id="ARBA00022946"/>
    </source>
</evidence>
<dbReference type="FunFam" id="1.25.70.10:FF:000001">
    <property type="entry name" value="Mitochondrial transcription termination factor-like"/>
    <property type="match status" value="1"/>
</dbReference>
<reference evidence="5" key="1">
    <citation type="submission" date="2013-01" db="EMBL/GenBank/DDBJ databases">
        <title>Draft Genome Sequence of a Mulberry Tree, Morus notabilis C.K. Schneid.</title>
        <authorList>
            <person name="He N."/>
            <person name="Zhao S."/>
        </authorList>
    </citation>
    <scope>NUCLEOTIDE SEQUENCE</scope>
</reference>
<dbReference type="Proteomes" id="UP000030645">
    <property type="component" value="Unassembled WGS sequence"/>
</dbReference>
<dbReference type="InterPro" id="IPR038538">
    <property type="entry name" value="MTERF_sf"/>
</dbReference>
<evidence type="ECO:0008006" key="6">
    <source>
        <dbReference type="Google" id="ProtNLM"/>
    </source>
</evidence>
<dbReference type="GO" id="GO:0006353">
    <property type="term" value="P:DNA-templated transcription termination"/>
    <property type="evidence" value="ECO:0007669"/>
    <property type="project" value="UniProtKB-KW"/>
</dbReference>
<keyword evidence="5" id="KW-1185">Reference proteome</keyword>
<dbReference type="EMBL" id="KE345280">
    <property type="protein sequence ID" value="EXB97703.1"/>
    <property type="molecule type" value="Genomic_DNA"/>
</dbReference>
<keyword evidence="2" id="KW-0804">Transcription</keyword>
<dbReference type="AlphaFoldDB" id="W9RY35"/>
<sequence>MAIMLSPALRPQFRLQQILVALSSNTHKYNRATDLGNSTIYGNPFSKFLSTLSQPTDALAVGTNPNKDNSEAVVALFSRYGFSSADTTAVLTKNPRLLSSKPEKTLEPKLAFLSKNGIRGVNLARILSKDPRVLSRSIDRNIAPCIRFLKGFLRGRGGGGDATGTEIAYHFSLRHGTRVLHQFTEAMAPNIETLQSHGVPRENIERMLEIRPRPLARDIAEFAEIVKTAKEIGLDTSSMGFIRGVVALSGMKKEKWESKIEVFKSLGWSNEQVRALIIKQPRTMDASAERLTKSLEFLSEELGWGPDQILRYPVTIMLSLEKRMVPRYTVMKKLMEKGVFDKKRMGTAFYMVEDKFVKKYVEFYSKDIPQLLDLYQNKVQS</sequence>
<protein>
    <recommendedName>
        <fullName evidence="6">mTERF domain-containing protein 1</fullName>
    </recommendedName>
</protein>
<keyword evidence="3" id="KW-0809">Transit peptide</keyword>